<feature type="compositionally biased region" description="Basic residues" evidence="5">
    <location>
        <begin position="510"/>
        <end position="537"/>
    </location>
</feature>
<gene>
    <name evidence="7" type="ORF">BN7_4145</name>
</gene>
<organism evidence="7 8">
    <name type="scientific">Wickerhamomyces ciferrii (strain ATCC 14091 / BCRC 22168 / CBS 111 / JCM 3599 / NBRC 0793 / NRRL Y-1031 F-60-10)</name>
    <name type="common">Yeast</name>
    <name type="synonym">Pichia ciferrii</name>
    <dbReference type="NCBI Taxonomy" id="1206466"/>
    <lineage>
        <taxon>Eukaryota</taxon>
        <taxon>Fungi</taxon>
        <taxon>Dikarya</taxon>
        <taxon>Ascomycota</taxon>
        <taxon>Saccharomycotina</taxon>
        <taxon>Saccharomycetes</taxon>
        <taxon>Phaffomycetales</taxon>
        <taxon>Wickerhamomycetaceae</taxon>
        <taxon>Wickerhamomyces</taxon>
    </lineage>
</organism>
<feature type="region of interest" description="Disordered" evidence="5">
    <location>
        <begin position="505"/>
        <end position="566"/>
    </location>
</feature>
<proteinExistence type="inferred from homology"/>
<comment type="subcellular location">
    <subcellularLocation>
        <location evidence="1">Nucleus</location>
    </subcellularLocation>
</comment>
<dbReference type="GO" id="GO:0032040">
    <property type="term" value="C:small-subunit processome"/>
    <property type="evidence" value="ECO:0007669"/>
    <property type="project" value="TreeGrafter"/>
</dbReference>
<feature type="domain" description="Sas10 C-terminal" evidence="6">
    <location>
        <begin position="494"/>
        <end position="566"/>
    </location>
</feature>
<dbReference type="FunCoup" id="K0KT82">
    <property type="interactions" value="434"/>
</dbReference>
<dbReference type="Pfam" id="PF09368">
    <property type="entry name" value="Sas10"/>
    <property type="match status" value="1"/>
</dbReference>
<dbReference type="InterPro" id="IPR007146">
    <property type="entry name" value="Sas10/Utp3/C1D"/>
</dbReference>
<evidence type="ECO:0000256" key="4">
    <source>
        <dbReference type="ARBA" id="ARBA00023242"/>
    </source>
</evidence>
<comment type="caution">
    <text evidence="7">The sequence shown here is derived from an EMBL/GenBank/DDBJ whole genome shotgun (WGS) entry which is preliminary data.</text>
</comment>
<feature type="compositionally biased region" description="Acidic residues" evidence="5">
    <location>
        <begin position="276"/>
        <end position="291"/>
    </location>
</feature>
<dbReference type="eggNOG" id="KOG3118">
    <property type="taxonomic scope" value="Eukaryota"/>
</dbReference>
<evidence type="ECO:0000256" key="3">
    <source>
        <dbReference type="ARBA" id="ARBA00022553"/>
    </source>
</evidence>
<dbReference type="HOGENOM" id="CLU_019106_1_0_1"/>
<feature type="region of interest" description="Disordered" evidence="5">
    <location>
        <begin position="415"/>
        <end position="473"/>
    </location>
</feature>
<feature type="region of interest" description="Disordered" evidence="5">
    <location>
        <begin position="276"/>
        <end position="370"/>
    </location>
</feature>
<evidence type="ECO:0000256" key="5">
    <source>
        <dbReference type="SAM" id="MobiDB-lite"/>
    </source>
</evidence>
<dbReference type="EMBL" id="CAIF01000143">
    <property type="protein sequence ID" value="CCH44579.1"/>
    <property type="molecule type" value="Genomic_DNA"/>
</dbReference>
<evidence type="ECO:0000256" key="2">
    <source>
        <dbReference type="ARBA" id="ARBA00010979"/>
    </source>
</evidence>
<dbReference type="PANTHER" id="PTHR13237">
    <property type="entry name" value="SOMETHING ABOUT SILENCING PROTEIN 10-RELATED"/>
    <property type="match status" value="1"/>
</dbReference>
<feature type="compositionally biased region" description="Acidic residues" evidence="5">
    <location>
        <begin position="299"/>
        <end position="335"/>
    </location>
</feature>
<feature type="compositionally biased region" description="Acidic residues" evidence="5">
    <location>
        <begin position="46"/>
        <end position="79"/>
    </location>
</feature>
<accession>K0KT82</accession>
<dbReference type="STRING" id="1206466.K0KT82"/>
<dbReference type="InParanoid" id="K0KT82"/>
<protein>
    <recommendedName>
        <fullName evidence="6">Sas10 C-terminal domain-containing protein</fullName>
    </recommendedName>
</protein>
<evidence type="ECO:0000256" key="1">
    <source>
        <dbReference type="ARBA" id="ARBA00004123"/>
    </source>
</evidence>
<feature type="region of interest" description="Disordered" evidence="5">
    <location>
        <begin position="1"/>
        <end position="21"/>
    </location>
</feature>
<feature type="compositionally biased region" description="Basic and acidic residues" evidence="5">
    <location>
        <begin position="460"/>
        <end position="473"/>
    </location>
</feature>
<keyword evidence="4" id="KW-0539">Nucleus</keyword>
<comment type="similarity">
    <text evidence="2">Belongs to the SAS10 family.</text>
</comment>
<feature type="compositionally biased region" description="Acidic residues" evidence="5">
    <location>
        <begin position="353"/>
        <end position="364"/>
    </location>
</feature>
<dbReference type="Pfam" id="PF04000">
    <property type="entry name" value="Sas10_Utp3"/>
    <property type="match status" value="1"/>
</dbReference>
<name>K0KT82_WICCF</name>
<feature type="compositionally biased region" description="Acidic residues" evidence="5">
    <location>
        <begin position="425"/>
        <end position="436"/>
    </location>
</feature>
<feature type="compositionally biased region" description="Basic and acidic residues" evidence="5">
    <location>
        <begin position="415"/>
        <end position="424"/>
    </location>
</feature>
<dbReference type="AlphaFoldDB" id="K0KT82"/>
<feature type="compositionally biased region" description="Polar residues" evidence="5">
    <location>
        <begin position="162"/>
        <end position="175"/>
    </location>
</feature>
<feature type="region of interest" description="Disordered" evidence="5">
    <location>
        <begin position="33"/>
        <end position="107"/>
    </location>
</feature>
<dbReference type="Proteomes" id="UP000009328">
    <property type="component" value="Unassembled WGS sequence"/>
</dbReference>
<sequence>MARSKGRQSKPSKVPEEDFGMTEVDAFHAAKDKLLLDDSHPIYQGNDDEDSDEEVMGVDDDSQVELSEEDEDEDDDDEQFFGKKDEDLEDLEDDDDTAWGSRKSAYYGADKLDDDEAAKLQEEEALRMQKKHLEELELDDYVDEELEEEWKNSAKKHDFGNTLPSTSEKSDSAQNFVNLDPKAKKKHIISAHPEFFPLSKELSRLKPILDELREQKDQSEVSNVKFTALSAYLGAISSYFAIFLASLKEEEPFSLKEHPVMEGILSSKEVWRQAEELEDVEDIESDDEELVDTTANNEEQLEGSDDESSDDDVFDSASEEADSIPDNEPESDLEIDISKPRNFKKVKPQATEDFAEGDIADVDAEEKKSRKRTLRFYTSKIDQQAKKKDEKYTGDLDIPYKERLFERQQRLIEEARKRGLRDDNGADLDAEGDYDSQDEKDAKEVNGGFDDDYYNTLKSNKTESKAARKEAHEQAVKAAKEGRLAELQEDLGDDGKRAINYQILKNKGLTPHRKKDNRNSRVKKRKKYEKAQKKLKSTRAVFTQPTGAYEGEKTGIKKNLSKSVKF</sequence>
<keyword evidence="3" id="KW-0597">Phosphoprotein</keyword>
<reference evidence="7 8" key="1">
    <citation type="journal article" date="2012" name="Eukaryot. Cell">
        <title>Draft genome sequence of Wickerhamomyces ciferrii NRRL Y-1031 F-60-10.</title>
        <authorList>
            <person name="Schneider J."/>
            <person name="Andrea H."/>
            <person name="Blom J."/>
            <person name="Jaenicke S."/>
            <person name="Ruckert C."/>
            <person name="Schorsch C."/>
            <person name="Szczepanowski R."/>
            <person name="Farwick M."/>
            <person name="Goesmann A."/>
            <person name="Puhler A."/>
            <person name="Schaffer S."/>
            <person name="Tauch A."/>
            <person name="Kohler T."/>
            <person name="Brinkrolf K."/>
        </authorList>
    </citation>
    <scope>NUCLEOTIDE SEQUENCE [LARGE SCALE GENOMIC DNA]</scope>
    <source>
        <strain evidence="8">ATCC 14091 / BCRC 22168 / CBS 111 / JCM 3599 / NBRC 0793 / NRRL Y-1031 F-60-10</strain>
    </source>
</reference>
<dbReference type="GO" id="GO:0000462">
    <property type="term" value="P:maturation of SSU-rRNA from tricistronic rRNA transcript (SSU-rRNA, 5.8S rRNA, LSU-rRNA)"/>
    <property type="evidence" value="ECO:0007669"/>
    <property type="project" value="TreeGrafter"/>
</dbReference>
<feature type="compositionally biased region" description="Basic residues" evidence="5">
    <location>
        <begin position="1"/>
        <end position="10"/>
    </location>
</feature>
<dbReference type="InterPro" id="IPR018972">
    <property type="entry name" value="Sas10_C_dom"/>
</dbReference>
<evidence type="ECO:0000313" key="7">
    <source>
        <dbReference type="EMBL" id="CCH44579.1"/>
    </source>
</evidence>
<feature type="compositionally biased region" description="Acidic residues" evidence="5">
    <location>
        <begin position="87"/>
        <end position="97"/>
    </location>
</feature>
<dbReference type="PANTHER" id="PTHR13237:SF8">
    <property type="entry name" value="SOMETHING ABOUT SILENCING PROTEIN 10"/>
    <property type="match status" value="1"/>
</dbReference>
<feature type="region of interest" description="Disordered" evidence="5">
    <location>
        <begin position="151"/>
        <end position="175"/>
    </location>
</feature>
<evidence type="ECO:0000259" key="6">
    <source>
        <dbReference type="Pfam" id="PF09368"/>
    </source>
</evidence>
<evidence type="ECO:0000313" key="8">
    <source>
        <dbReference type="Proteomes" id="UP000009328"/>
    </source>
</evidence>
<keyword evidence="8" id="KW-1185">Reference proteome</keyword>